<evidence type="ECO:0000313" key="1">
    <source>
        <dbReference type="EMBL" id="MBP0441310.1"/>
    </source>
</evidence>
<proteinExistence type="predicted"/>
<protein>
    <submittedName>
        <fullName evidence="1">Uncharacterized protein</fullName>
    </submittedName>
</protein>
<dbReference type="RefSeq" id="WP_209337341.1">
    <property type="nucleotide sequence ID" value="NZ_JAGIYY010000013.1"/>
</dbReference>
<organism evidence="1 2">
    <name type="scientific">Tianweitania sediminis</name>
    <dbReference type="NCBI Taxonomy" id="1502156"/>
    <lineage>
        <taxon>Bacteria</taxon>
        <taxon>Pseudomonadati</taxon>
        <taxon>Pseudomonadota</taxon>
        <taxon>Alphaproteobacteria</taxon>
        <taxon>Hyphomicrobiales</taxon>
        <taxon>Phyllobacteriaceae</taxon>
        <taxon>Tianweitania</taxon>
    </lineage>
</organism>
<sequence length="111" mass="12698">MLAANDAAFRIQIIGENPVENELEEALLLLDLAAETSRGDGRSEILLKAWAVQAALKHRHGGARLNRDELWFVNRFTDERENIRWPRNYTKLLEEAGIIVKAKEEEGHEHV</sequence>
<dbReference type="AlphaFoldDB" id="A0A8J7R9G2"/>
<comment type="caution">
    <text evidence="1">The sequence shown here is derived from an EMBL/GenBank/DDBJ whole genome shotgun (WGS) entry which is preliminary data.</text>
</comment>
<gene>
    <name evidence="1" type="ORF">J5Y06_21925</name>
</gene>
<accession>A0A8J7R9G2</accession>
<evidence type="ECO:0000313" key="2">
    <source>
        <dbReference type="Proteomes" id="UP000666240"/>
    </source>
</evidence>
<name>A0A8J7R9G2_9HYPH</name>
<dbReference type="EMBL" id="JAGIYY010000013">
    <property type="protein sequence ID" value="MBP0441310.1"/>
    <property type="molecule type" value="Genomic_DNA"/>
</dbReference>
<dbReference type="Proteomes" id="UP000666240">
    <property type="component" value="Unassembled WGS sequence"/>
</dbReference>
<reference evidence="1" key="1">
    <citation type="submission" date="2021-03" db="EMBL/GenBank/DDBJ databases">
        <title>Genome sequencing and assembly of Tianweitania sediminis.</title>
        <authorList>
            <person name="Chhetri G."/>
        </authorList>
    </citation>
    <scope>NUCLEOTIDE SEQUENCE</scope>
    <source>
        <strain evidence="1">Z8</strain>
    </source>
</reference>
<keyword evidence="2" id="KW-1185">Reference proteome</keyword>